<comment type="caution">
    <text evidence="2">The sequence shown here is derived from an EMBL/GenBank/DDBJ whole genome shotgun (WGS) entry which is preliminary data.</text>
</comment>
<sequence length="230" mass="25684">MLESAGVTLGMKEGKYDDLLTVNSTAPFERLLVLPTNPHGIVQTRAIEGAVAEVRDRGALLGIEDLERDVFLAIWQKIKEVYPAKVWSKYPDSRLLMNVSIVSLTAFILETMVAKQRMEDEPVDYSSIAVLGKVVERVVSRIPSEFWQTEWKLKELDTSSGRQSVQEALGVIDSNVRYGRPWYERVSLVDPAAVEESAPEAKRLHRTSAKKSAAKKVAAAKKIVRRSTNS</sequence>
<gene>
    <name evidence="2" type="ORF">HK415_18895</name>
</gene>
<accession>A0A849KIX3</accession>
<protein>
    <submittedName>
        <fullName evidence="2">Uncharacterized protein</fullName>
    </submittedName>
</protein>
<name>A0A849KIX3_9BURK</name>
<keyword evidence="3" id="KW-1185">Reference proteome</keyword>
<dbReference type="RefSeq" id="WP_171561971.1">
    <property type="nucleotide sequence ID" value="NZ_JABFCS010000001.1"/>
</dbReference>
<dbReference type="Proteomes" id="UP000552954">
    <property type="component" value="Unassembled WGS sequence"/>
</dbReference>
<organism evidence="2 3">
    <name type="scientific">Ramlibacter montanisoli</name>
    <dbReference type="NCBI Taxonomy" id="2732512"/>
    <lineage>
        <taxon>Bacteria</taxon>
        <taxon>Pseudomonadati</taxon>
        <taxon>Pseudomonadota</taxon>
        <taxon>Betaproteobacteria</taxon>
        <taxon>Burkholderiales</taxon>
        <taxon>Comamonadaceae</taxon>
        <taxon>Ramlibacter</taxon>
    </lineage>
</organism>
<feature type="region of interest" description="Disordered" evidence="1">
    <location>
        <begin position="197"/>
        <end position="230"/>
    </location>
</feature>
<evidence type="ECO:0000313" key="3">
    <source>
        <dbReference type="Proteomes" id="UP000552954"/>
    </source>
</evidence>
<feature type="compositionally biased region" description="Basic residues" evidence="1">
    <location>
        <begin position="203"/>
        <end position="230"/>
    </location>
</feature>
<reference evidence="2 3" key="2">
    <citation type="submission" date="2020-06" db="EMBL/GenBank/DDBJ databases">
        <title>Ramlibacter rhizophilus sp. nov., isolated from rhizosphere soil of national flower Mugunghwa from South Korea.</title>
        <authorList>
            <person name="Zheng-Fei Y."/>
            <person name="Huan T."/>
        </authorList>
    </citation>
    <scope>NUCLEOTIDE SEQUENCE [LARGE SCALE GENOMIC DNA]</scope>
    <source>
        <strain evidence="2 3">B156</strain>
    </source>
</reference>
<evidence type="ECO:0000256" key="1">
    <source>
        <dbReference type="SAM" id="MobiDB-lite"/>
    </source>
</evidence>
<dbReference type="EMBL" id="JABFCS010000001">
    <property type="protein sequence ID" value="NNU44785.1"/>
    <property type="molecule type" value="Genomic_DNA"/>
</dbReference>
<dbReference type="AlphaFoldDB" id="A0A849KIX3"/>
<proteinExistence type="predicted"/>
<evidence type="ECO:0000313" key="2">
    <source>
        <dbReference type="EMBL" id="NNU44785.1"/>
    </source>
</evidence>
<reference evidence="2 3" key="1">
    <citation type="submission" date="2020-05" db="EMBL/GenBank/DDBJ databases">
        <authorList>
            <person name="Khan S.A."/>
            <person name="Jeon C.O."/>
            <person name="Chun B.H."/>
        </authorList>
    </citation>
    <scope>NUCLEOTIDE SEQUENCE [LARGE SCALE GENOMIC DNA]</scope>
    <source>
        <strain evidence="2 3">B156</strain>
    </source>
</reference>